<gene>
    <name evidence="2" type="primary">TRIM24</name>
    <name evidence="2" type="ORF">DAT39_010826</name>
</gene>
<sequence>MTDENSGSDGNDSNSNDSHVNVSKGSGGCASVSNGGEVLSGQKLLSIFALACV</sequence>
<comment type="caution">
    <text evidence="2">The sequence shown here is derived from an EMBL/GenBank/DDBJ whole genome shotgun (WGS) entry which is preliminary data.</text>
</comment>
<dbReference type="Proteomes" id="UP000727407">
    <property type="component" value="Unassembled WGS sequence"/>
</dbReference>
<organism evidence="2 3">
    <name type="scientific">Clarias magur</name>
    <name type="common">Asian catfish</name>
    <name type="synonym">Macropteronotus magur</name>
    <dbReference type="NCBI Taxonomy" id="1594786"/>
    <lineage>
        <taxon>Eukaryota</taxon>
        <taxon>Metazoa</taxon>
        <taxon>Chordata</taxon>
        <taxon>Craniata</taxon>
        <taxon>Vertebrata</taxon>
        <taxon>Euteleostomi</taxon>
        <taxon>Actinopterygii</taxon>
        <taxon>Neopterygii</taxon>
        <taxon>Teleostei</taxon>
        <taxon>Ostariophysi</taxon>
        <taxon>Siluriformes</taxon>
        <taxon>Clariidae</taxon>
        <taxon>Clarias</taxon>
    </lineage>
</organism>
<feature type="non-terminal residue" evidence="2">
    <location>
        <position position="53"/>
    </location>
</feature>
<proteinExistence type="predicted"/>
<reference evidence="2" key="1">
    <citation type="submission" date="2020-07" db="EMBL/GenBank/DDBJ databases">
        <title>Clarias magur genome sequencing, assembly and annotation.</title>
        <authorList>
            <person name="Kushwaha B."/>
            <person name="Kumar R."/>
            <person name="Das P."/>
            <person name="Joshi C.G."/>
            <person name="Kumar D."/>
            <person name="Nagpure N.S."/>
            <person name="Pandey M."/>
            <person name="Agarwal S."/>
            <person name="Srivastava S."/>
            <person name="Singh M."/>
            <person name="Sahoo L."/>
            <person name="Jayasankar P."/>
            <person name="Meher P.K."/>
            <person name="Koringa P.G."/>
            <person name="Iquebal M.A."/>
            <person name="Das S.P."/>
            <person name="Bit A."/>
            <person name="Patnaik S."/>
            <person name="Patel N."/>
            <person name="Shah T.M."/>
            <person name="Hinsu A."/>
            <person name="Jena J.K."/>
        </authorList>
    </citation>
    <scope>NUCLEOTIDE SEQUENCE</scope>
    <source>
        <strain evidence="2">CIFAMagur01</strain>
        <tissue evidence="2">Testis</tissue>
    </source>
</reference>
<feature type="compositionally biased region" description="Low complexity" evidence="1">
    <location>
        <begin position="1"/>
        <end position="23"/>
    </location>
</feature>
<name>A0A8J4U5X9_CLAMG</name>
<dbReference type="AlphaFoldDB" id="A0A8J4U5X9"/>
<evidence type="ECO:0000313" key="2">
    <source>
        <dbReference type="EMBL" id="KAF5899451.1"/>
    </source>
</evidence>
<protein>
    <submittedName>
        <fullName evidence="2">E3 ubiquitin-protein ligase TRIM33</fullName>
    </submittedName>
</protein>
<accession>A0A8J4U5X9</accession>
<keyword evidence="3" id="KW-1185">Reference proteome</keyword>
<dbReference type="EMBL" id="QNUK01000167">
    <property type="protein sequence ID" value="KAF5899451.1"/>
    <property type="molecule type" value="Genomic_DNA"/>
</dbReference>
<evidence type="ECO:0000256" key="1">
    <source>
        <dbReference type="SAM" id="MobiDB-lite"/>
    </source>
</evidence>
<feature type="region of interest" description="Disordered" evidence="1">
    <location>
        <begin position="1"/>
        <end position="27"/>
    </location>
</feature>
<evidence type="ECO:0000313" key="3">
    <source>
        <dbReference type="Proteomes" id="UP000727407"/>
    </source>
</evidence>